<reference evidence="5" key="1">
    <citation type="submission" date="2018-08" db="EMBL/GenBank/DDBJ databases">
        <authorList>
            <person name="Blom J."/>
        </authorList>
    </citation>
    <scope>NUCLEOTIDE SEQUENCE [LARGE SCALE GENOMIC DNA]</scope>
    <source>
        <strain evidence="5">CCOS 865</strain>
    </source>
</reference>
<keyword evidence="5" id="KW-1185">Reference proteome</keyword>
<keyword evidence="2" id="KW-0520">NAD</keyword>
<dbReference type="InterPro" id="IPR006140">
    <property type="entry name" value="D-isomer_DH_NAD-bd"/>
</dbReference>
<dbReference type="GO" id="GO:0051287">
    <property type="term" value="F:NAD binding"/>
    <property type="evidence" value="ECO:0007669"/>
    <property type="project" value="InterPro"/>
</dbReference>
<feature type="domain" description="D-isomer specific 2-hydroxyacid dehydrogenase NAD-binding" evidence="3">
    <location>
        <begin position="101"/>
        <end position="273"/>
    </location>
</feature>
<dbReference type="PANTHER" id="PTHR43333">
    <property type="entry name" value="2-HACID_DH_C DOMAIN-CONTAINING PROTEIN"/>
    <property type="match status" value="1"/>
</dbReference>
<dbReference type="EC" id="1.1.1.79" evidence="4"/>
<dbReference type="Gene3D" id="3.40.50.720">
    <property type="entry name" value="NAD(P)-binding Rossmann-like Domain"/>
    <property type="match status" value="2"/>
</dbReference>
<keyword evidence="1 4" id="KW-0560">Oxidoreductase</keyword>
<sequence length="308" mass="33875">MTLLFNVDTERADTWQQLFAEQAPDIDVRLWPDIGDPADVRYLATWLPPEGIHERFPNLEVLFATSAGVDQFDTRLLPASVQVVRMLDPGIVRGIVEYATMAVLALHRDLPSYVQQQREGRWQELPYVPAHQRRVGVMGLGNLGQAVLRQLQGFGFALSGWSRSAKTLAGVQCHAGEAALPGFLAACDILICLLPLTPDTRGILDARLFAGLPRGASLINLGRGGHLVEADLLAALDSGQLQQALVDVLQEEPAAADHPFMRHPQIWLTPHIGASTLPESAFEVLLANLRRHQRGEPMQGVVDRQRGY</sequence>
<gene>
    <name evidence="4" type="primary">ghrA 5</name>
    <name evidence="4" type="ORF">CCOS865_02688</name>
</gene>
<dbReference type="Proteomes" id="UP000263595">
    <property type="component" value="Unassembled WGS sequence"/>
</dbReference>
<evidence type="ECO:0000313" key="4">
    <source>
        <dbReference type="EMBL" id="SYX90422.1"/>
    </source>
</evidence>
<proteinExistence type="predicted"/>
<keyword evidence="4" id="KW-0670">Pyruvate</keyword>
<name>A0A383RTP4_9PSED</name>
<dbReference type="SUPFAM" id="SSF52283">
    <property type="entry name" value="Formate/glycerate dehydrogenase catalytic domain-like"/>
    <property type="match status" value="1"/>
</dbReference>
<evidence type="ECO:0000256" key="1">
    <source>
        <dbReference type="ARBA" id="ARBA00023002"/>
    </source>
</evidence>
<dbReference type="CDD" id="cd12164">
    <property type="entry name" value="GDH_like_2"/>
    <property type="match status" value="1"/>
</dbReference>
<accession>A0A383RTP4</accession>
<dbReference type="InterPro" id="IPR036291">
    <property type="entry name" value="NAD(P)-bd_dom_sf"/>
</dbReference>
<dbReference type="RefSeq" id="WP_119141608.1">
    <property type="nucleotide sequence ID" value="NZ_CBCSFL010000036.1"/>
</dbReference>
<dbReference type="PANTHER" id="PTHR43333:SF1">
    <property type="entry name" value="D-ISOMER SPECIFIC 2-HYDROXYACID DEHYDROGENASE NAD-BINDING DOMAIN-CONTAINING PROTEIN"/>
    <property type="match status" value="1"/>
</dbReference>
<organism evidence="4 5">
    <name type="scientific">Pseudomonas reidholzensis</name>
    <dbReference type="NCBI Taxonomy" id="1785162"/>
    <lineage>
        <taxon>Bacteria</taxon>
        <taxon>Pseudomonadati</taxon>
        <taxon>Pseudomonadota</taxon>
        <taxon>Gammaproteobacteria</taxon>
        <taxon>Pseudomonadales</taxon>
        <taxon>Pseudomonadaceae</taxon>
        <taxon>Pseudomonas</taxon>
    </lineage>
</organism>
<dbReference type="GO" id="GO:0030267">
    <property type="term" value="F:glyoxylate reductase (NADPH) activity"/>
    <property type="evidence" value="ECO:0007669"/>
    <property type="project" value="UniProtKB-EC"/>
</dbReference>
<protein>
    <submittedName>
        <fullName evidence="4">Glyoxylate/hydroxypyruvate reductase A</fullName>
        <ecNumber evidence="4">1.1.1.79</ecNumber>
    </submittedName>
</protein>
<dbReference type="Pfam" id="PF02826">
    <property type="entry name" value="2-Hacid_dh_C"/>
    <property type="match status" value="1"/>
</dbReference>
<dbReference type="SUPFAM" id="SSF51735">
    <property type="entry name" value="NAD(P)-binding Rossmann-fold domains"/>
    <property type="match status" value="1"/>
</dbReference>
<dbReference type="OrthoDB" id="9787219at2"/>
<dbReference type="AlphaFoldDB" id="A0A383RTP4"/>
<dbReference type="EMBL" id="UNOZ01000017">
    <property type="protein sequence ID" value="SYX90422.1"/>
    <property type="molecule type" value="Genomic_DNA"/>
</dbReference>
<evidence type="ECO:0000313" key="5">
    <source>
        <dbReference type="Proteomes" id="UP000263595"/>
    </source>
</evidence>
<evidence type="ECO:0000259" key="3">
    <source>
        <dbReference type="Pfam" id="PF02826"/>
    </source>
</evidence>
<evidence type="ECO:0000256" key="2">
    <source>
        <dbReference type="ARBA" id="ARBA00023027"/>
    </source>
</evidence>